<dbReference type="AlphaFoldDB" id="G2XRP5"/>
<sequence length="68" mass="7740">MIKSGKRKLKKSLRGKDVIERKAANEIDSISPLPKNTFSKNPKSSIHFPKSIRYPELVCVSILRLPYS</sequence>
<dbReference type="HOGENOM" id="CLU_2793680_0_0_1"/>
<dbReference type="InParanoid" id="G2XRP5"/>
<name>G2XRP5_BOTF4</name>
<proteinExistence type="predicted"/>
<protein>
    <submittedName>
        <fullName evidence="1">Uncharacterized protein</fullName>
    </submittedName>
</protein>
<reference evidence="2" key="1">
    <citation type="journal article" date="2011" name="PLoS Genet.">
        <title>Genomic analysis of the necrotrophic fungal pathogens Sclerotinia sclerotiorum and Botrytis cinerea.</title>
        <authorList>
            <person name="Amselem J."/>
            <person name="Cuomo C.A."/>
            <person name="van Kan J.A."/>
            <person name="Viaud M."/>
            <person name="Benito E.P."/>
            <person name="Couloux A."/>
            <person name="Coutinho P.M."/>
            <person name="de Vries R.P."/>
            <person name="Dyer P.S."/>
            <person name="Fillinger S."/>
            <person name="Fournier E."/>
            <person name="Gout L."/>
            <person name="Hahn M."/>
            <person name="Kohn L."/>
            <person name="Lapalu N."/>
            <person name="Plummer K.M."/>
            <person name="Pradier J.M."/>
            <person name="Quevillon E."/>
            <person name="Sharon A."/>
            <person name="Simon A."/>
            <person name="ten Have A."/>
            <person name="Tudzynski B."/>
            <person name="Tudzynski P."/>
            <person name="Wincker P."/>
            <person name="Andrew M."/>
            <person name="Anthouard V."/>
            <person name="Beever R.E."/>
            <person name="Beffa R."/>
            <person name="Benoit I."/>
            <person name="Bouzid O."/>
            <person name="Brault B."/>
            <person name="Chen Z."/>
            <person name="Choquer M."/>
            <person name="Collemare J."/>
            <person name="Cotton P."/>
            <person name="Danchin E.G."/>
            <person name="Da Silva C."/>
            <person name="Gautier A."/>
            <person name="Giraud C."/>
            <person name="Giraud T."/>
            <person name="Gonzalez C."/>
            <person name="Grossetete S."/>
            <person name="Guldener U."/>
            <person name="Henrissat B."/>
            <person name="Howlett B.J."/>
            <person name="Kodira C."/>
            <person name="Kretschmer M."/>
            <person name="Lappartient A."/>
            <person name="Leroch M."/>
            <person name="Levis C."/>
            <person name="Mauceli E."/>
            <person name="Neuveglise C."/>
            <person name="Oeser B."/>
            <person name="Pearson M."/>
            <person name="Poulain J."/>
            <person name="Poussereau N."/>
            <person name="Quesneville H."/>
            <person name="Rascle C."/>
            <person name="Schumacher J."/>
            <person name="Segurens B."/>
            <person name="Sexton A."/>
            <person name="Silva E."/>
            <person name="Sirven C."/>
            <person name="Soanes D.M."/>
            <person name="Talbot N.J."/>
            <person name="Templeton M."/>
            <person name="Yandava C."/>
            <person name="Yarden O."/>
            <person name="Zeng Q."/>
            <person name="Rollins J.A."/>
            <person name="Lebrun M.H."/>
            <person name="Dickman M."/>
        </authorList>
    </citation>
    <scope>NUCLEOTIDE SEQUENCE [LARGE SCALE GENOMIC DNA]</scope>
    <source>
        <strain evidence="2">T4</strain>
    </source>
</reference>
<evidence type="ECO:0000313" key="2">
    <source>
        <dbReference type="Proteomes" id="UP000008177"/>
    </source>
</evidence>
<gene>
    <name evidence="1" type="ORF">BofuT4_P066660.1</name>
</gene>
<evidence type="ECO:0000313" key="1">
    <source>
        <dbReference type="EMBL" id="CCD33707.1"/>
    </source>
</evidence>
<dbReference type="EMBL" id="FQ790257">
    <property type="protein sequence ID" value="CCD33707.1"/>
    <property type="molecule type" value="Genomic_DNA"/>
</dbReference>
<accession>G2XRP5</accession>
<dbReference type="Proteomes" id="UP000008177">
    <property type="component" value="Unplaced contigs"/>
</dbReference>
<organism evidence="1 2">
    <name type="scientific">Botryotinia fuckeliana (strain T4)</name>
    <name type="common">Noble rot fungus</name>
    <name type="synonym">Botrytis cinerea</name>
    <dbReference type="NCBI Taxonomy" id="999810"/>
    <lineage>
        <taxon>Eukaryota</taxon>
        <taxon>Fungi</taxon>
        <taxon>Dikarya</taxon>
        <taxon>Ascomycota</taxon>
        <taxon>Pezizomycotina</taxon>
        <taxon>Leotiomycetes</taxon>
        <taxon>Helotiales</taxon>
        <taxon>Sclerotiniaceae</taxon>
        <taxon>Botrytis</taxon>
    </lineage>
</organism>